<dbReference type="AlphaFoldDB" id="A0A6I3IWS2"/>
<gene>
    <name evidence="1" type="ORF">GGG17_12625</name>
</gene>
<comment type="caution">
    <text evidence="1">The sequence shown here is derived from an EMBL/GenBank/DDBJ whole genome shotgun (WGS) entry which is preliminary data.</text>
</comment>
<evidence type="ECO:0000313" key="2">
    <source>
        <dbReference type="Proteomes" id="UP000431092"/>
    </source>
</evidence>
<sequence>MSYGTHAQAVLADVRESGLTDDRRIELAKAWAQVSIALSLEQINSRQEDESLRSQ</sequence>
<protein>
    <submittedName>
        <fullName evidence="1">Uncharacterized protein</fullName>
    </submittedName>
</protein>
<name>A0A6I3IWS2_9MICO</name>
<keyword evidence="2" id="KW-1185">Reference proteome</keyword>
<proteinExistence type="predicted"/>
<dbReference type="EMBL" id="WLVL01000040">
    <property type="protein sequence ID" value="MTB72791.1"/>
    <property type="molecule type" value="Genomic_DNA"/>
</dbReference>
<dbReference type="RefSeq" id="WP_154594061.1">
    <property type="nucleotide sequence ID" value="NZ_WLVL01000040.1"/>
</dbReference>
<accession>A0A6I3IWS2</accession>
<organism evidence="1 2">
    <name type="scientific">Arsenicicoccus cauae</name>
    <dbReference type="NCBI Taxonomy" id="2663847"/>
    <lineage>
        <taxon>Bacteria</taxon>
        <taxon>Bacillati</taxon>
        <taxon>Actinomycetota</taxon>
        <taxon>Actinomycetes</taxon>
        <taxon>Micrococcales</taxon>
        <taxon>Intrasporangiaceae</taxon>
        <taxon>Arsenicicoccus</taxon>
    </lineage>
</organism>
<evidence type="ECO:0000313" key="1">
    <source>
        <dbReference type="EMBL" id="MTB72791.1"/>
    </source>
</evidence>
<reference evidence="1 2" key="1">
    <citation type="submission" date="2019-11" db="EMBL/GenBank/DDBJ databases">
        <title>Whole genome sequencing identifies a novel species of the genus Arsenicicoccus isolated from human blood.</title>
        <authorList>
            <person name="Jeong J.H."/>
            <person name="Kweon O.J."/>
            <person name="Kim H.R."/>
            <person name="Kim T.-H."/>
            <person name="Ha S.-M."/>
            <person name="Lee M.-K."/>
        </authorList>
    </citation>
    <scope>NUCLEOTIDE SEQUENCE [LARGE SCALE GENOMIC DNA]</scope>
    <source>
        <strain evidence="1 2">MKL-02</strain>
    </source>
</reference>
<dbReference type="Proteomes" id="UP000431092">
    <property type="component" value="Unassembled WGS sequence"/>
</dbReference>